<protein>
    <submittedName>
        <fullName evidence="9">GntP family permease</fullName>
    </submittedName>
</protein>
<dbReference type="Proteomes" id="UP001224674">
    <property type="component" value="Chromosome"/>
</dbReference>
<dbReference type="Pfam" id="PF03600">
    <property type="entry name" value="CitMHS"/>
    <property type="match status" value="1"/>
</dbReference>
<feature type="transmembrane region" description="Helical" evidence="7">
    <location>
        <begin position="478"/>
        <end position="499"/>
    </location>
</feature>
<feature type="domain" description="Citrate transporter-like" evidence="8">
    <location>
        <begin position="27"/>
        <end position="387"/>
    </location>
</feature>
<dbReference type="GeneID" id="83696284"/>
<gene>
    <name evidence="9" type="ORF">QDX21_10645</name>
</gene>
<feature type="transmembrane region" description="Helical" evidence="7">
    <location>
        <begin position="275"/>
        <end position="299"/>
    </location>
</feature>
<feature type="transmembrane region" description="Helical" evidence="7">
    <location>
        <begin position="140"/>
        <end position="158"/>
    </location>
</feature>
<sequence>MAIGLIGIIASLILLITLAYRGVPVIVAAPISAFVAMLLSGVPLLPTFTEIFMPGVAGFISNYFLIFLTGAIFGALMLASGYATALAQVITKWLGPKRAVFATVLTSALMTYGGISVFVAAFVMFPLARELFKAANLPRRLVPSTIALGILTFTMTAIPGAPQIQNIIPGQFFGTSTFAAPLIGIVAGILMFVLGMVWLEYRSRALVRKGESFGDTTILESKFGRGADLGLSQPESDQEETREGVRNVASPPRASEDSPDAEGKAPRTLVPPNNIVPFIPFLLVFIVNFGCTMFVFPALDWSVLEDEKFGGITLADRSATWAVLLALLAAILSVLLFNIRRIRNLWASLIDGAKNSLQPIFNTASEVGYGAVIASLGAFTIIRDGIFGVSSNALITSAVSTSVISGVTGSASGGMTIALNAFGPDFAEMAEEQGISMEALHRITSMASGGLDSMPHNGAVITLLLVCGMSHKESYKDVCVITLLIPVVVTAIMIPFAMIL</sequence>
<dbReference type="InterPro" id="IPR004680">
    <property type="entry name" value="Cit_transptr-like_dom"/>
</dbReference>
<feature type="transmembrane region" description="Helical" evidence="7">
    <location>
        <begin position="319"/>
        <end position="339"/>
    </location>
</feature>
<evidence type="ECO:0000256" key="2">
    <source>
        <dbReference type="ARBA" id="ARBA00022448"/>
    </source>
</evidence>
<dbReference type="GO" id="GO:0005886">
    <property type="term" value="C:plasma membrane"/>
    <property type="evidence" value="ECO:0007669"/>
    <property type="project" value="TreeGrafter"/>
</dbReference>
<evidence type="ECO:0000256" key="4">
    <source>
        <dbReference type="ARBA" id="ARBA00022989"/>
    </source>
</evidence>
<organism evidence="9 10">
    <name type="scientific">Auritidibacter ignavus</name>
    <dbReference type="NCBI Taxonomy" id="678932"/>
    <lineage>
        <taxon>Bacteria</taxon>
        <taxon>Bacillati</taxon>
        <taxon>Actinomycetota</taxon>
        <taxon>Actinomycetes</taxon>
        <taxon>Micrococcales</taxon>
        <taxon>Micrococcaceae</taxon>
        <taxon>Auritidibacter</taxon>
    </lineage>
</organism>
<keyword evidence="10" id="KW-1185">Reference proteome</keyword>
<comment type="subcellular location">
    <subcellularLocation>
        <location evidence="1">Membrane</location>
        <topology evidence="1">Multi-pass membrane protein</topology>
    </subcellularLocation>
</comment>
<accession>A0AAJ6AI72</accession>
<dbReference type="EMBL" id="CP122566">
    <property type="protein sequence ID" value="WGH92749.1"/>
    <property type="molecule type" value="Genomic_DNA"/>
</dbReference>
<evidence type="ECO:0000256" key="3">
    <source>
        <dbReference type="ARBA" id="ARBA00022692"/>
    </source>
</evidence>
<evidence type="ECO:0000256" key="6">
    <source>
        <dbReference type="SAM" id="MobiDB-lite"/>
    </source>
</evidence>
<keyword evidence="2" id="KW-0813">Transport</keyword>
<name>A0AAJ6AI72_9MICC</name>
<evidence type="ECO:0000256" key="7">
    <source>
        <dbReference type="SAM" id="Phobius"/>
    </source>
</evidence>
<dbReference type="GO" id="GO:0015128">
    <property type="term" value="F:gluconate transmembrane transporter activity"/>
    <property type="evidence" value="ECO:0007669"/>
    <property type="project" value="InterPro"/>
</dbReference>
<proteinExistence type="predicted"/>
<feature type="transmembrane region" description="Helical" evidence="7">
    <location>
        <begin position="99"/>
        <end position="128"/>
    </location>
</feature>
<evidence type="ECO:0000313" key="9">
    <source>
        <dbReference type="EMBL" id="WGH92749.1"/>
    </source>
</evidence>
<evidence type="ECO:0000313" key="10">
    <source>
        <dbReference type="Proteomes" id="UP001224674"/>
    </source>
</evidence>
<feature type="region of interest" description="Disordered" evidence="6">
    <location>
        <begin position="226"/>
        <end position="266"/>
    </location>
</feature>
<reference evidence="9 10" key="1">
    <citation type="submission" date="2023-03" db="EMBL/GenBank/DDBJ databases">
        <title>Complete genome sequences of several Auritidibacter ignavus strains isolated from ear infections.</title>
        <authorList>
            <person name="Baehr T."/>
            <person name="Baumhoegger A.M."/>
        </authorList>
    </citation>
    <scope>NUCLEOTIDE SEQUENCE [LARGE SCALE GENOMIC DNA]</scope>
    <source>
        <strain evidence="9 10">BABAE-6</strain>
    </source>
</reference>
<dbReference type="AlphaFoldDB" id="A0AAJ6AI72"/>
<evidence type="ECO:0000259" key="8">
    <source>
        <dbReference type="Pfam" id="PF03600"/>
    </source>
</evidence>
<feature type="transmembrane region" description="Helical" evidence="7">
    <location>
        <begin position="178"/>
        <end position="199"/>
    </location>
</feature>
<dbReference type="PANTHER" id="PTHR30354">
    <property type="entry name" value="GNT FAMILY GLUCONATE TRANSPORTER"/>
    <property type="match status" value="1"/>
</dbReference>
<dbReference type="PANTHER" id="PTHR30354:SF7">
    <property type="entry name" value="BLL7963 PROTEIN"/>
    <property type="match status" value="1"/>
</dbReference>
<keyword evidence="3 7" id="KW-0812">Transmembrane</keyword>
<feature type="transmembrane region" description="Helical" evidence="7">
    <location>
        <begin position="31"/>
        <end position="52"/>
    </location>
</feature>
<evidence type="ECO:0000256" key="1">
    <source>
        <dbReference type="ARBA" id="ARBA00004141"/>
    </source>
</evidence>
<dbReference type="RefSeq" id="WP_122549192.1">
    <property type="nucleotide sequence ID" value="NZ_CP122563.1"/>
</dbReference>
<keyword evidence="5 7" id="KW-0472">Membrane</keyword>
<dbReference type="InterPro" id="IPR003474">
    <property type="entry name" value="Glcn_transporter"/>
</dbReference>
<keyword evidence="4 7" id="KW-1133">Transmembrane helix</keyword>
<evidence type="ECO:0000256" key="5">
    <source>
        <dbReference type="ARBA" id="ARBA00023136"/>
    </source>
</evidence>
<feature type="transmembrane region" description="Helical" evidence="7">
    <location>
        <begin position="64"/>
        <end position="87"/>
    </location>
</feature>